<name>A0A1F4USP9_UNCKA</name>
<protein>
    <recommendedName>
        <fullName evidence="1">Glycosyltransferase 2-like domain-containing protein</fullName>
    </recommendedName>
</protein>
<dbReference type="PANTHER" id="PTHR43179:SF7">
    <property type="entry name" value="RHAMNOSYLTRANSFERASE WBBL"/>
    <property type="match status" value="1"/>
</dbReference>
<evidence type="ECO:0000259" key="1">
    <source>
        <dbReference type="Pfam" id="PF00535"/>
    </source>
</evidence>
<gene>
    <name evidence="2" type="ORF">A2713_02370</name>
</gene>
<dbReference type="Pfam" id="PF00535">
    <property type="entry name" value="Glycos_transf_2"/>
    <property type="match status" value="1"/>
</dbReference>
<dbReference type="PANTHER" id="PTHR43179">
    <property type="entry name" value="RHAMNOSYLTRANSFERASE WBBL"/>
    <property type="match status" value="1"/>
</dbReference>
<dbReference type="SUPFAM" id="SSF53448">
    <property type="entry name" value="Nucleotide-diphospho-sugar transferases"/>
    <property type="match status" value="1"/>
</dbReference>
<evidence type="ECO:0000313" key="3">
    <source>
        <dbReference type="Proteomes" id="UP000176444"/>
    </source>
</evidence>
<dbReference type="CDD" id="cd04186">
    <property type="entry name" value="GT_2_like_c"/>
    <property type="match status" value="1"/>
</dbReference>
<comment type="caution">
    <text evidence="2">The sequence shown here is derived from an EMBL/GenBank/DDBJ whole genome shotgun (WGS) entry which is preliminary data.</text>
</comment>
<evidence type="ECO:0000313" key="2">
    <source>
        <dbReference type="EMBL" id="OGC47949.1"/>
    </source>
</evidence>
<feature type="domain" description="Glycosyltransferase 2-like" evidence="1">
    <location>
        <begin position="4"/>
        <end position="186"/>
    </location>
</feature>
<proteinExistence type="predicted"/>
<dbReference type="Proteomes" id="UP000176444">
    <property type="component" value="Unassembled WGS sequence"/>
</dbReference>
<dbReference type="InterPro" id="IPR029044">
    <property type="entry name" value="Nucleotide-diphossugar_trans"/>
</dbReference>
<dbReference type="Gene3D" id="3.90.550.10">
    <property type="entry name" value="Spore Coat Polysaccharide Biosynthesis Protein SpsA, Chain A"/>
    <property type="match status" value="1"/>
</dbReference>
<organism evidence="2 3">
    <name type="scientific">candidate division WWE3 bacterium RIFCSPHIGHO2_01_FULL_35_17</name>
    <dbReference type="NCBI Taxonomy" id="1802614"/>
    <lineage>
        <taxon>Bacteria</taxon>
        <taxon>Katanobacteria</taxon>
    </lineage>
</organism>
<dbReference type="AlphaFoldDB" id="A0A1F4USP9"/>
<dbReference type="InterPro" id="IPR001173">
    <property type="entry name" value="Glyco_trans_2-like"/>
</dbReference>
<sequence>MDLSVIIVNFNTRDILRDCIKNIQNLKVHIDYEIVVVDNGSKDSSAEMIMEEFPSVKLFAGENVGLAKGYNVGLKNSTGKYVLFLGSDAFPKERTLDGMISVLEDDQSIGIATCKLVLRNGMLDLDAHRGFPTPWAAVSHFAGLGKLFPKSKIFNSYFLGDKDLSKPHEIDLCISHFMMVRRTVFEYTGLWDEDYFVYGEDVDFCFRAKKVGYKIMYLPMFEAIHYKGASVGTRKESADISKATKETKIKMNSETTRAMKLFYQKHYKNVYPSFITYIVLFGVEILGKLRK</sequence>
<reference evidence="2 3" key="1">
    <citation type="journal article" date="2016" name="Nat. Commun.">
        <title>Thousands of microbial genomes shed light on interconnected biogeochemical processes in an aquifer system.</title>
        <authorList>
            <person name="Anantharaman K."/>
            <person name="Brown C.T."/>
            <person name="Hug L.A."/>
            <person name="Sharon I."/>
            <person name="Castelle C.J."/>
            <person name="Probst A.J."/>
            <person name="Thomas B.C."/>
            <person name="Singh A."/>
            <person name="Wilkins M.J."/>
            <person name="Karaoz U."/>
            <person name="Brodie E.L."/>
            <person name="Williams K.H."/>
            <person name="Hubbard S.S."/>
            <person name="Banfield J.F."/>
        </authorList>
    </citation>
    <scope>NUCLEOTIDE SEQUENCE [LARGE SCALE GENOMIC DNA]</scope>
</reference>
<dbReference type="EMBL" id="MEUX01000006">
    <property type="protein sequence ID" value="OGC47949.1"/>
    <property type="molecule type" value="Genomic_DNA"/>
</dbReference>
<accession>A0A1F4USP9</accession>